<dbReference type="OrthoDB" id="5979581at2759"/>
<dbReference type="Gene3D" id="3.30.200.20">
    <property type="entry name" value="Phosphorylase Kinase, domain 1"/>
    <property type="match status" value="1"/>
</dbReference>
<dbReference type="InterPro" id="IPR017441">
    <property type="entry name" value="Protein_kinase_ATP_BS"/>
</dbReference>
<evidence type="ECO:0000256" key="4">
    <source>
        <dbReference type="ARBA" id="ARBA00022741"/>
    </source>
</evidence>
<keyword evidence="2" id="KW-0723">Serine/threonine-protein kinase</keyword>
<evidence type="ECO:0000256" key="7">
    <source>
        <dbReference type="ARBA" id="ARBA00047899"/>
    </source>
</evidence>
<keyword evidence="4 9" id="KW-0547">Nucleotide-binding</keyword>
<dbReference type="SUPFAM" id="SSF56112">
    <property type="entry name" value="Protein kinase-like (PK-like)"/>
    <property type="match status" value="1"/>
</dbReference>
<comment type="catalytic activity">
    <reaction evidence="7">
        <text>L-threonyl-[protein] + ATP = O-phospho-L-threonyl-[protein] + ADP + H(+)</text>
        <dbReference type="Rhea" id="RHEA:46608"/>
        <dbReference type="Rhea" id="RHEA-COMP:11060"/>
        <dbReference type="Rhea" id="RHEA-COMP:11605"/>
        <dbReference type="ChEBI" id="CHEBI:15378"/>
        <dbReference type="ChEBI" id="CHEBI:30013"/>
        <dbReference type="ChEBI" id="CHEBI:30616"/>
        <dbReference type="ChEBI" id="CHEBI:61977"/>
        <dbReference type="ChEBI" id="CHEBI:456216"/>
        <dbReference type="EC" id="2.7.11.1"/>
    </reaction>
</comment>
<protein>
    <recommendedName>
        <fullName evidence="1">non-specific serine/threonine protein kinase</fullName>
        <ecNumber evidence="1">2.7.11.1</ecNumber>
    </recommendedName>
</protein>
<comment type="catalytic activity">
    <reaction evidence="8">
        <text>L-seryl-[protein] + ATP = O-phospho-L-seryl-[protein] + ADP + H(+)</text>
        <dbReference type="Rhea" id="RHEA:17989"/>
        <dbReference type="Rhea" id="RHEA-COMP:9863"/>
        <dbReference type="Rhea" id="RHEA-COMP:11604"/>
        <dbReference type="ChEBI" id="CHEBI:15378"/>
        <dbReference type="ChEBI" id="CHEBI:29999"/>
        <dbReference type="ChEBI" id="CHEBI:30616"/>
        <dbReference type="ChEBI" id="CHEBI:83421"/>
        <dbReference type="ChEBI" id="CHEBI:456216"/>
        <dbReference type="EC" id="2.7.11.1"/>
    </reaction>
</comment>
<dbReference type="PANTHER" id="PTHR47634:SF9">
    <property type="entry name" value="PROTEIN KINASE DOMAIN-CONTAINING PROTEIN-RELATED"/>
    <property type="match status" value="1"/>
</dbReference>
<evidence type="ECO:0000256" key="6">
    <source>
        <dbReference type="ARBA" id="ARBA00022840"/>
    </source>
</evidence>
<dbReference type="PROSITE" id="PS00107">
    <property type="entry name" value="PROTEIN_KINASE_ATP"/>
    <property type="match status" value="1"/>
</dbReference>
<feature type="binding site" evidence="9">
    <location>
        <position position="80"/>
    </location>
    <ligand>
        <name>ATP</name>
        <dbReference type="ChEBI" id="CHEBI:30616"/>
    </ligand>
</feature>
<proteinExistence type="predicted"/>
<dbReference type="GO" id="GO:0004674">
    <property type="term" value="F:protein serine/threonine kinase activity"/>
    <property type="evidence" value="ECO:0007669"/>
    <property type="project" value="UniProtKB-KW"/>
</dbReference>
<evidence type="ECO:0000313" key="11">
    <source>
        <dbReference type="Proteomes" id="UP000250043"/>
    </source>
</evidence>
<dbReference type="EC" id="2.7.11.1" evidence="1"/>
<dbReference type="GO" id="GO:0000245">
    <property type="term" value="P:spliceosomal complex assembly"/>
    <property type="evidence" value="ECO:0007669"/>
    <property type="project" value="TreeGrafter"/>
</dbReference>
<evidence type="ECO:0000256" key="1">
    <source>
        <dbReference type="ARBA" id="ARBA00012513"/>
    </source>
</evidence>
<keyword evidence="6 9" id="KW-0067">ATP-binding</keyword>
<organism evidence="10 11">
    <name type="scientific">Obba rivulosa</name>
    <dbReference type="NCBI Taxonomy" id="1052685"/>
    <lineage>
        <taxon>Eukaryota</taxon>
        <taxon>Fungi</taxon>
        <taxon>Dikarya</taxon>
        <taxon>Basidiomycota</taxon>
        <taxon>Agaricomycotina</taxon>
        <taxon>Agaricomycetes</taxon>
        <taxon>Polyporales</taxon>
        <taxon>Gelatoporiaceae</taxon>
        <taxon>Obba</taxon>
    </lineage>
</organism>
<dbReference type="Proteomes" id="UP000250043">
    <property type="component" value="Unassembled WGS sequence"/>
</dbReference>
<evidence type="ECO:0000313" key="10">
    <source>
        <dbReference type="EMBL" id="OCH86860.1"/>
    </source>
</evidence>
<gene>
    <name evidence="10" type="ORF">OBBRIDRAFT_737223</name>
</gene>
<dbReference type="PANTHER" id="PTHR47634">
    <property type="entry name" value="PROTEIN KINASE DOMAIN-CONTAINING PROTEIN-RELATED"/>
    <property type="match status" value="1"/>
</dbReference>
<evidence type="ECO:0000256" key="2">
    <source>
        <dbReference type="ARBA" id="ARBA00022527"/>
    </source>
</evidence>
<name>A0A8E2DGA0_9APHY</name>
<keyword evidence="5" id="KW-0418">Kinase</keyword>
<evidence type="ECO:0000256" key="8">
    <source>
        <dbReference type="ARBA" id="ARBA00048679"/>
    </source>
</evidence>
<evidence type="ECO:0000256" key="3">
    <source>
        <dbReference type="ARBA" id="ARBA00022679"/>
    </source>
</evidence>
<evidence type="ECO:0000256" key="5">
    <source>
        <dbReference type="ARBA" id="ARBA00022777"/>
    </source>
</evidence>
<dbReference type="GO" id="GO:0005524">
    <property type="term" value="F:ATP binding"/>
    <property type="evidence" value="ECO:0007669"/>
    <property type="project" value="UniProtKB-UniRule"/>
</dbReference>
<dbReference type="AlphaFoldDB" id="A0A8E2DGA0"/>
<dbReference type="InterPro" id="IPR051334">
    <property type="entry name" value="SRPK"/>
</dbReference>
<accession>A0A8E2DGA0</accession>
<dbReference type="InterPro" id="IPR011009">
    <property type="entry name" value="Kinase-like_dom_sf"/>
</dbReference>
<keyword evidence="3" id="KW-0808">Transferase</keyword>
<dbReference type="GO" id="GO:0050684">
    <property type="term" value="P:regulation of mRNA processing"/>
    <property type="evidence" value="ECO:0007669"/>
    <property type="project" value="TreeGrafter"/>
</dbReference>
<dbReference type="EMBL" id="KV722509">
    <property type="protein sequence ID" value="OCH86860.1"/>
    <property type="molecule type" value="Genomic_DNA"/>
</dbReference>
<keyword evidence="11" id="KW-1185">Reference proteome</keyword>
<evidence type="ECO:0000256" key="9">
    <source>
        <dbReference type="PROSITE-ProRule" id="PRU10141"/>
    </source>
</evidence>
<reference evidence="10 11" key="1">
    <citation type="submission" date="2016-07" db="EMBL/GenBank/DDBJ databases">
        <title>Draft genome of the white-rot fungus Obba rivulosa 3A-2.</title>
        <authorList>
            <consortium name="DOE Joint Genome Institute"/>
            <person name="Miettinen O."/>
            <person name="Riley R."/>
            <person name="Acob R."/>
            <person name="Barry K."/>
            <person name="Cullen D."/>
            <person name="De Vries R."/>
            <person name="Hainaut M."/>
            <person name="Hatakka A."/>
            <person name="Henrissat B."/>
            <person name="Hilden K."/>
            <person name="Kuo R."/>
            <person name="Labutti K."/>
            <person name="Lipzen A."/>
            <person name="Makela M.R."/>
            <person name="Sandor L."/>
            <person name="Spatafora J.W."/>
            <person name="Grigoriev I.V."/>
            <person name="Hibbett D.S."/>
        </authorList>
    </citation>
    <scope>NUCLEOTIDE SEQUENCE [LARGE SCALE GENOMIC DNA]</scope>
    <source>
        <strain evidence="10 11">3A-2</strain>
    </source>
</reference>
<dbReference type="Gene3D" id="1.10.510.10">
    <property type="entry name" value="Transferase(Phosphotransferase) domain 1"/>
    <property type="match status" value="1"/>
</dbReference>
<sequence length="165" mass="18575">MSDNEGPALFIWPSVYQDSIATSAEEPLWLRFRDGYGYVPFELGEVIEMPGRKLEVLRKLGWGEYSSVWLSIGAVSYPMKYVTLKVLTANASYMLGRGFLAELEALRKIMSADPGHPGFQHCSHLHDHFLYQSERGYHVCLVIDVQGPSLTVLAFHQPNRSSSLP</sequence>